<reference evidence="37" key="2">
    <citation type="submission" date="2025-08" db="UniProtKB">
        <authorList>
            <consortium name="Ensembl"/>
        </authorList>
    </citation>
    <scope>IDENTIFICATION</scope>
</reference>
<evidence type="ECO:0000256" key="8">
    <source>
        <dbReference type="ARBA" id="ARBA00022499"/>
    </source>
</evidence>
<keyword evidence="26" id="KW-0456">Lyase</keyword>
<dbReference type="SMART" id="SM00513">
    <property type="entry name" value="SAP"/>
    <property type="match status" value="1"/>
</dbReference>
<dbReference type="InterPro" id="IPR003034">
    <property type="entry name" value="SAP_dom"/>
</dbReference>
<dbReference type="GO" id="GO:0043564">
    <property type="term" value="C:Ku70:Ku80 complex"/>
    <property type="evidence" value="ECO:0007669"/>
    <property type="project" value="InterPro"/>
</dbReference>
<dbReference type="GO" id="GO:0003684">
    <property type="term" value="F:damaged DNA binding"/>
    <property type="evidence" value="ECO:0007669"/>
    <property type="project" value="InterPro"/>
</dbReference>
<evidence type="ECO:0000256" key="27">
    <source>
        <dbReference type="ARBA" id="ARBA00023242"/>
    </source>
</evidence>
<evidence type="ECO:0000256" key="15">
    <source>
        <dbReference type="ARBA" id="ARBA00022806"/>
    </source>
</evidence>
<evidence type="ECO:0000256" key="14">
    <source>
        <dbReference type="ARBA" id="ARBA00022801"/>
    </source>
</evidence>
<evidence type="ECO:0000256" key="30">
    <source>
        <dbReference type="ARBA" id="ARBA00079373"/>
    </source>
</evidence>
<dbReference type="Pfam" id="PF03730">
    <property type="entry name" value="Ku_C"/>
    <property type="match status" value="1"/>
</dbReference>
<dbReference type="GO" id="GO:0005737">
    <property type="term" value="C:cytoplasm"/>
    <property type="evidence" value="ECO:0007669"/>
    <property type="project" value="UniProtKB-SubCell"/>
</dbReference>
<evidence type="ECO:0000256" key="26">
    <source>
        <dbReference type="ARBA" id="ARBA00023239"/>
    </source>
</evidence>
<evidence type="ECO:0000256" key="22">
    <source>
        <dbReference type="ARBA" id="ARBA00023159"/>
    </source>
</evidence>
<dbReference type="InterPro" id="IPR047087">
    <property type="entry name" value="KU70_core_dom"/>
</dbReference>
<dbReference type="GO" id="GO:0000723">
    <property type="term" value="P:telomere maintenance"/>
    <property type="evidence" value="ECO:0007669"/>
    <property type="project" value="InterPro"/>
</dbReference>
<comment type="similarity">
    <text evidence="4">Belongs to the ku70 family.</text>
</comment>
<evidence type="ECO:0000256" key="18">
    <source>
        <dbReference type="ARBA" id="ARBA00022859"/>
    </source>
</evidence>
<evidence type="ECO:0000259" key="36">
    <source>
        <dbReference type="PROSITE" id="PS50800"/>
    </source>
</evidence>
<dbReference type="FunFam" id="1.10.720.30:FF:000007">
    <property type="entry name" value="X-ray repair cross complementing 6"/>
    <property type="match status" value="1"/>
</dbReference>
<evidence type="ECO:0000256" key="10">
    <source>
        <dbReference type="ARBA" id="ARBA00022588"/>
    </source>
</evidence>
<keyword evidence="13" id="KW-0013">ADP-ribosylation</keyword>
<dbReference type="GO" id="GO:0005524">
    <property type="term" value="F:ATP binding"/>
    <property type="evidence" value="ECO:0007669"/>
    <property type="project" value="UniProtKB-KW"/>
</dbReference>
<keyword evidence="28" id="KW-0511">Multifunctional enzyme</keyword>
<dbReference type="InterPro" id="IPR027388">
    <property type="entry name" value="Ku70_bridge/pillars_dom_sf"/>
</dbReference>
<gene>
    <name evidence="37" type="primary">XRCC6</name>
</gene>
<dbReference type="GO" id="GO:0006303">
    <property type="term" value="P:double-strand break repair via nonhomologous end joining"/>
    <property type="evidence" value="ECO:0007669"/>
    <property type="project" value="InterPro"/>
</dbReference>
<feature type="compositionally biased region" description="Basic and acidic residues" evidence="35">
    <location>
        <begin position="657"/>
        <end position="676"/>
    </location>
</feature>
<evidence type="ECO:0000256" key="2">
    <source>
        <dbReference type="ARBA" id="ARBA00004286"/>
    </source>
</evidence>
<evidence type="ECO:0000256" key="34">
    <source>
        <dbReference type="ARBA" id="ARBA00083706"/>
    </source>
</evidence>
<evidence type="ECO:0000256" key="3">
    <source>
        <dbReference type="ARBA" id="ARBA00004496"/>
    </source>
</evidence>
<dbReference type="InterPro" id="IPR005161">
    <property type="entry name" value="Ku_N"/>
</dbReference>
<dbReference type="Pfam" id="PF02037">
    <property type="entry name" value="SAP"/>
    <property type="match status" value="1"/>
</dbReference>
<dbReference type="Ensembl" id="ENSCUST00005002120.1">
    <property type="protein sequence ID" value="ENSCUSP00005002011.1"/>
    <property type="gene ID" value="ENSCUSG00005001372.1"/>
</dbReference>
<dbReference type="InterPro" id="IPR006165">
    <property type="entry name" value="Ku70"/>
</dbReference>
<keyword evidence="22" id="KW-0010">Activator</keyword>
<reference evidence="37" key="1">
    <citation type="submission" date="2020-10" db="EMBL/GenBank/DDBJ databases">
        <title>Catharus ustulatus (Swainson's thrush) genome, bCatUst1, primary haplotype v2.</title>
        <authorList>
            <person name="Delmore K."/>
            <person name="Vafadar M."/>
            <person name="Formenti G."/>
            <person name="Chow W."/>
            <person name="Pelan S."/>
            <person name="Howe K."/>
            <person name="Rhie A."/>
            <person name="Mountcastle J."/>
            <person name="Haase B."/>
            <person name="Fedrigo O."/>
            <person name="Jarvis E.D."/>
        </authorList>
    </citation>
    <scope>NUCLEOTIDE SEQUENCE [LARGE SCALE GENOMIC DNA]</scope>
</reference>
<evidence type="ECO:0000256" key="17">
    <source>
        <dbReference type="ARBA" id="ARBA00022843"/>
    </source>
</evidence>
<dbReference type="InterPro" id="IPR005160">
    <property type="entry name" value="Ku_C"/>
</dbReference>
<dbReference type="PANTHER" id="PTHR12604">
    <property type="entry name" value="KU AUTOANTIGEN DNA HELICASE"/>
    <property type="match status" value="1"/>
</dbReference>
<dbReference type="CDD" id="cd00788">
    <property type="entry name" value="KU70"/>
    <property type="match status" value="1"/>
</dbReference>
<keyword evidence="16" id="KW-0067">ATP-binding</keyword>
<evidence type="ECO:0000256" key="1">
    <source>
        <dbReference type="ARBA" id="ARBA00004123"/>
    </source>
</evidence>
<keyword evidence="5" id="KW-0158">Chromosome</keyword>
<dbReference type="InterPro" id="IPR006164">
    <property type="entry name" value="DNA_bd_Ku70/Ku80"/>
</dbReference>
<dbReference type="Gene3D" id="2.40.290.10">
    <property type="match status" value="1"/>
</dbReference>
<keyword evidence="18" id="KW-0391">Immunity</keyword>
<dbReference type="InterPro" id="IPR016194">
    <property type="entry name" value="SPOC-like_C_dom_sf"/>
</dbReference>
<dbReference type="SUPFAM" id="SSF100939">
    <property type="entry name" value="SPOC domain-like"/>
    <property type="match status" value="1"/>
</dbReference>
<evidence type="ECO:0000256" key="28">
    <source>
        <dbReference type="ARBA" id="ARBA00023268"/>
    </source>
</evidence>
<keyword evidence="38" id="KW-1185">Reference proteome</keyword>
<proteinExistence type="inferred from homology"/>
<keyword evidence="20" id="KW-0805">Transcription regulation</keyword>
<keyword evidence="10" id="KW-0399">Innate immunity</keyword>
<dbReference type="SUPFAM" id="SSF53300">
    <property type="entry name" value="vWA-like"/>
    <property type="match status" value="1"/>
</dbReference>
<keyword evidence="19" id="KW-0007">Acetylation</keyword>
<evidence type="ECO:0000256" key="13">
    <source>
        <dbReference type="ARBA" id="ARBA00022765"/>
    </source>
</evidence>
<dbReference type="GO" id="GO:0045087">
    <property type="term" value="P:innate immune response"/>
    <property type="evidence" value="ECO:0007669"/>
    <property type="project" value="UniProtKB-KW"/>
</dbReference>
<evidence type="ECO:0000256" key="7">
    <source>
        <dbReference type="ARBA" id="ARBA00022490"/>
    </source>
</evidence>
<evidence type="ECO:0000256" key="6">
    <source>
        <dbReference type="ARBA" id="ARBA00022481"/>
    </source>
</evidence>
<evidence type="ECO:0000256" key="29">
    <source>
        <dbReference type="ARBA" id="ARBA00071962"/>
    </source>
</evidence>
<evidence type="ECO:0000256" key="21">
    <source>
        <dbReference type="ARBA" id="ARBA00023125"/>
    </source>
</evidence>
<sequence>MRGRPVAARRCQGAELEPGRRDGQVPLSLAEARRRAQRVRSSRLRCPTAANPRAGEVRLPREGRGPALSRCRHWSGLLRGRGDLASGGWLSVSGAVRLGRCVWRELPEPLRRRCRGAMAGWGSFYRGEGLEEEEEQQIEEEGAEAVADQRFSGRDSLIFLVDASKAMFESDGNAETPFDMTIQCIRNVYTSKIISSDRDLLSVVFYGTENNKNSADFKHIYVLQELDNPGAKRVLELDQYRGDEGRALFRENFGHNADYSLGEALWACSNLFSDVRVKLSHKRIMLFTNEDDPHANDSAKAKLARTRAGDLRDTGIILDLMHLKKPGGFDISLFYRDIINVAEDEDLGIQPKESEKLEHLMKKVRAKETKKRTLVRLNLYLSNNVALSVGVYNLIHKAYKPYPVKLYRETNEPVKTKTRMFSGKTGSLLLPSDTKRAQTYGNRQIVLEKEETEELKRFDSPGLFLIGFKPLSVLKQHHHIRPSQFIYPEESLVRGSTTLFNALLMKCSEREMMMLCRYTPRRNVPPRFVALVPQEEELDEQKVQIAPPGFHLIFLPYADDKRKVDFTENVPASQEQVDKMKEIIQKLRFKYRADSFENPVLQQHFRNLEALALDMMEPEQAEDLTMPKSEQMSHRLGNLVDEFKQLVYPPGYNPDVKAVKRKQDSDGQTEKKPKVEVSKDELWNHVQKGTLGKFTVPVLKDACRLLGLRCGSKKQELVDALTEYFNER</sequence>
<dbReference type="NCBIfam" id="TIGR00578">
    <property type="entry name" value="ku70"/>
    <property type="match status" value="1"/>
</dbReference>
<dbReference type="FunFam" id="2.40.290.10:FF:000010">
    <property type="entry name" value="X-ray repair cross-complementing protein 6"/>
    <property type="match status" value="1"/>
</dbReference>
<keyword evidence="6" id="KW-0488">Methylation</keyword>
<dbReference type="Gene3D" id="1.10.720.30">
    <property type="entry name" value="SAP domain"/>
    <property type="match status" value="1"/>
</dbReference>
<dbReference type="GO" id="GO:0006310">
    <property type="term" value="P:DNA recombination"/>
    <property type="evidence" value="ECO:0007669"/>
    <property type="project" value="UniProtKB-KW"/>
</dbReference>
<dbReference type="GO" id="GO:0042162">
    <property type="term" value="F:telomeric DNA binding"/>
    <property type="evidence" value="ECO:0007669"/>
    <property type="project" value="InterPro"/>
</dbReference>
<keyword evidence="23" id="KW-0804">Transcription</keyword>
<dbReference type="Pfam" id="PF02735">
    <property type="entry name" value="Ku"/>
    <property type="match status" value="1"/>
</dbReference>
<keyword evidence="21" id="KW-0238">DNA-binding</keyword>
<evidence type="ECO:0000313" key="38">
    <source>
        <dbReference type="Proteomes" id="UP000694563"/>
    </source>
</evidence>
<dbReference type="PANTHER" id="PTHR12604:SF2">
    <property type="entry name" value="X-RAY REPAIR CROSS-COMPLEMENTING PROTEIN 6"/>
    <property type="match status" value="1"/>
</dbReference>
<keyword evidence="27" id="KW-0539">Nucleus</keyword>
<protein>
    <recommendedName>
        <fullName evidence="29">X-ray repair cross-complementing protein 6</fullName>
    </recommendedName>
    <alternativeName>
        <fullName evidence="33">5'-deoxyribose-5-phosphate lyase Ku70</fullName>
    </alternativeName>
    <alternativeName>
        <fullName evidence="32">ATP-dependent DNA helicase 2 subunit 1</fullName>
    </alternativeName>
    <alternativeName>
        <fullName evidence="30">ATP-dependent DNA helicase II 70 kDa subunit</fullName>
    </alternativeName>
    <alternativeName>
        <fullName evidence="34">CTC box-binding factor 75 kDa subunit</fullName>
    </alternativeName>
    <alternativeName>
        <fullName evidence="31">DNA repair protein XRCC6</fullName>
    </alternativeName>
</protein>
<dbReference type="InterPro" id="IPR036361">
    <property type="entry name" value="SAP_dom_sf"/>
</dbReference>
<evidence type="ECO:0000256" key="33">
    <source>
        <dbReference type="ARBA" id="ARBA00083699"/>
    </source>
</evidence>
<keyword evidence="17" id="KW-0832">Ubl conjugation</keyword>
<dbReference type="InterPro" id="IPR036465">
    <property type="entry name" value="vWFA_dom_sf"/>
</dbReference>
<evidence type="ECO:0000256" key="35">
    <source>
        <dbReference type="SAM" id="MobiDB-lite"/>
    </source>
</evidence>
<reference evidence="37" key="3">
    <citation type="submission" date="2025-09" db="UniProtKB">
        <authorList>
            <consortium name="Ensembl"/>
        </authorList>
    </citation>
    <scope>IDENTIFICATION</scope>
</reference>
<keyword evidence="8" id="KW-1017">Isopeptide bond</keyword>
<name>A0A8C3TRL1_CATUS</name>
<evidence type="ECO:0000256" key="11">
    <source>
        <dbReference type="ARBA" id="ARBA00022741"/>
    </source>
</evidence>
<dbReference type="Pfam" id="PF03731">
    <property type="entry name" value="Ku_N"/>
    <property type="match status" value="1"/>
</dbReference>
<evidence type="ECO:0000256" key="31">
    <source>
        <dbReference type="ARBA" id="ARBA00080458"/>
    </source>
</evidence>
<organism evidence="37 38">
    <name type="scientific">Catharus ustulatus</name>
    <name type="common">Russet-backed thrush</name>
    <name type="synonym">Hylocichla ustulatus</name>
    <dbReference type="NCBI Taxonomy" id="91951"/>
    <lineage>
        <taxon>Eukaryota</taxon>
        <taxon>Metazoa</taxon>
        <taxon>Chordata</taxon>
        <taxon>Craniata</taxon>
        <taxon>Vertebrata</taxon>
        <taxon>Euteleostomi</taxon>
        <taxon>Archelosauria</taxon>
        <taxon>Archosauria</taxon>
        <taxon>Dinosauria</taxon>
        <taxon>Saurischia</taxon>
        <taxon>Theropoda</taxon>
        <taxon>Coelurosauria</taxon>
        <taxon>Aves</taxon>
        <taxon>Neognathae</taxon>
        <taxon>Neoaves</taxon>
        <taxon>Telluraves</taxon>
        <taxon>Australaves</taxon>
        <taxon>Passeriformes</taxon>
        <taxon>Turdidae</taxon>
        <taxon>Catharus</taxon>
    </lineage>
</organism>
<evidence type="ECO:0000256" key="16">
    <source>
        <dbReference type="ARBA" id="ARBA00022840"/>
    </source>
</evidence>
<evidence type="ECO:0000256" key="23">
    <source>
        <dbReference type="ARBA" id="ARBA00023163"/>
    </source>
</evidence>
<evidence type="ECO:0000256" key="25">
    <source>
        <dbReference type="ARBA" id="ARBA00023204"/>
    </source>
</evidence>
<evidence type="ECO:0000256" key="4">
    <source>
        <dbReference type="ARBA" id="ARBA00005240"/>
    </source>
</evidence>
<evidence type="ECO:0000256" key="32">
    <source>
        <dbReference type="ARBA" id="ARBA00083456"/>
    </source>
</evidence>
<dbReference type="GO" id="GO:0003678">
    <property type="term" value="F:DNA helicase activity"/>
    <property type="evidence" value="ECO:0007669"/>
    <property type="project" value="InterPro"/>
</dbReference>
<evidence type="ECO:0000313" key="37">
    <source>
        <dbReference type="Ensembl" id="ENSCUSP00005002011.1"/>
    </source>
</evidence>
<keyword evidence="25" id="KW-0234">DNA repair</keyword>
<dbReference type="GO" id="GO:0002684">
    <property type="term" value="P:positive regulation of immune system process"/>
    <property type="evidence" value="ECO:0007669"/>
    <property type="project" value="UniProtKB-ARBA"/>
</dbReference>
<keyword evidence="9" id="KW-0597">Phosphoprotein</keyword>
<feature type="region of interest" description="Disordered" evidence="35">
    <location>
        <begin position="654"/>
        <end position="676"/>
    </location>
</feature>
<dbReference type="Gene3D" id="1.10.1600.10">
    <property type="match status" value="1"/>
</dbReference>
<keyword evidence="12" id="KW-0227">DNA damage</keyword>
<dbReference type="SMART" id="SM00559">
    <property type="entry name" value="Ku78"/>
    <property type="match status" value="1"/>
</dbReference>
<keyword evidence="11" id="KW-0547">Nucleotide-binding</keyword>
<dbReference type="GO" id="GO:0016787">
    <property type="term" value="F:hydrolase activity"/>
    <property type="evidence" value="ECO:0007669"/>
    <property type="project" value="UniProtKB-KW"/>
</dbReference>
<evidence type="ECO:0000256" key="9">
    <source>
        <dbReference type="ARBA" id="ARBA00022553"/>
    </source>
</evidence>
<dbReference type="GO" id="GO:0016829">
    <property type="term" value="F:lyase activity"/>
    <property type="evidence" value="ECO:0007669"/>
    <property type="project" value="UniProtKB-KW"/>
</dbReference>
<feature type="domain" description="SAP" evidence="36">
    <location>
        <begin position="691"/>
        <end position="725"/>
    </location>
</feature>
<dbReference type="GO" id="GO:0003690">
    <property type="term" value="F:double-stranded DNA binding"/>
    <property type="evidence" value="ECO:0007669"/>
    <property type="project" value="TreeGrafter"/>
</dbReference>
<dbReference type="FunFam" id="3.40.50.410:FF:000031">
    <property type="entry name" value="X-ray repair cross-complementing protein 6 isoform X1"/>
    <property type="match status" value="1"/>
</dbReference>
<comment type="subcellular location">
    <subcellularLocation>
        <location evidence="2">Chromosome</location>
    </subcellularLocation>
    <subcellularLocation>
        <location evidence="3">Cytoplasm</location>
    </subcellularLocation>
    <subcellularLocation>
        <location evidence="1">Nucleus</location>
    </subcellularLocation>
</comment>
<evidence type="ECO:0000256" key="5">
    <source>
        <dbReference type="ARBA" id="ARBA00022454"/>
    </source>
</evidence>
<keyword evidence="7" id="KW-0963">Cytoplasm</keyword>
<dbReference type="PROSITE" id="PS50800">
    <property type="entry name" value="SAP"/>
    <property type="match status" value="1"/>
</dbReference>
<evidence type="ECO:0000256" key="12">
    <source>
        <dbReference type="ARBA" id="ARBA00022763"/>
    </source>
</evidence>
<evidence type="ECO:0000256" key="20">
    <source>
        <dbReference type="ARBA" id="ARBA00023015"/>
    </source>
</evidence>
<dbReference type="GO" id="GO:0010212">
    <property type="term" value="P:response to ionizing radiation"/>
    <property type="evidence" value="ECO:0007669"/>
    <property type="project" value="UniProtKB-ARBA"/>
</dbReference>
<dbReference type="FunFam" id="1.10.1600.10:FF:000001">
    <property type="entry name" value="X-ray repair cross-complementing protein 6 isoform X2"/>
    <property type="match status" value="1"/>
</dbReference>
<dbReference type="FunFam" id="4.10.970.10:FF:000001">
    <property type="entry name" value="X-ray repair cross-complementing protein 6 isoform X1"/>
    <property type="match status" value="1"/>
</dbReference>
<dbReference type="Gene3D" id="3.40.50.410">
    <property type="entry name" value="von Willebrand factor, type A domain"/>
    <property type="match status" value="1"/>
</dbReference>
<dbReference type="AlphaFoldDB" id="A0A8C3TRL1"/>
<dbReference type="SUPFAM" id="SSF68906">
    <property type="entry name" value="SAP domain"/>
    <property type="match status" value="1"/>
</dbReference>
<dbReference type="Proteomes" id="UP000694563">
    <property type="component" value="Chromosome 4"/>
</dbReference>
<keyword evidence="14" id="KW-0378">Hydrolase</keyword>
<accession>A0A8C3TRL1</accession>
<dbReference type="Gene3D" id="4.10.970.10">
    <property type="entry name" value="Ku70, bridge and pillars"/>
    <property type="match status" value="1"/>
</dbReference>
<evidence type="ECO:0000256" key="24">
    <source>
        <dbReference type="ARBA" id="ARBA00023172"/>
    </source>
</evidence>
<keyword evidence="15" id="KW-0347">Helicase</keyword>
<dbReference type="CDD" id="cd01458">
    <property type="entry name" value="vWA_ku"/>
    <property type="match status" value="1"/>
</dbReference>
<dbReference type="GO" id="GO:0005694">
    <property type="term" value="C:chromosome"/>
    <property type="evidence" value="ECO:0007669"/>
    <property type="project" value="UniProtKB-SubCell"/>
</dbReference>
<evidence type="ECO:0000256" key="19">
    <source>
        <dbReference type="ARBA" id="ARBA00022990"/>
    </source>
</evidence>
<dbReference type="PIRSF" id="PIRSF003033">
    <property type="entry name" value="Ku70"/>
    <property type="match status" value="1"/>
</dbReference>
<keyword evidence="24" id="KW-0233">DNA recombination</keyword>